<organism evidence="8 9">
    <name type="scientific">Asticcacaulis biprosthecium C19</name>
    <dbReference type="NCBI Taxonomy" id="715226"/>
    <lineage>
        <taxon>Bacteria</taxon>
        <taxon>Pseudomonadati</taxon>
        <taxon>Pseudomonadota</taxon>
        <taxon>Alphaproteobacteria</taxon>
        <taxon>Caulobacterales</taxon>
        <taxon>Caulobacteraceae</taxon>
        <taxon>Asticcacaulis</taxon>
    </lineage>
</organism>
<dbReference type="GO" id="GO:0020037">
    <property type="term" value="F:heme binding"/>
    <property type="evidence" value="ECO:0007669"/>
    <property type="project" value="InterPro"/>
</dbReference>
<protein>
    <submittedName>
        <fullName evidence="8">Biotin biosynthesis cytochrome P450-like enzyme</fullName>
    </submittedName>
</protein>
<dbReference type="InterPro" id="IPR002397">
    <property type="entry name" value="Cyt_P450_B"/>
</dbReference>
<keyword evidence="4" id="KW-0560">Oxidoreductase</keyword>
<name>F4QTY3_9CAUL</name>
<comment type="function">
    <text evidence="7">Cytochromes P450 are a group of heme-thiolate monooxygenases. They oxidize a variety of structurally unrelated compounds, including steroids, fatty acids, and xenobiotics.</text>
</comment>
<evidence type="ECO:0000256" key="6">
    <source>
        <dbReference type="ARBA" id="ARBA00023033"/>
    </source>
</evidence>
<evidence type="ECO:0000256" key="4">
    <source>
        <dbReference type="ARBA" id="ARBA00023002"/>
    </source>
</evidence>
<dbReference type="STRING" id="715226.ABI_46310"/>
<keyword evidence="9" id="KW-1185">Reference proteome</keyword>
<evidence type="ECO:0000256" key="7">
    <source>
        <dbReference type="ARBA" id="ARBA00043906"/>
    </source>
</evidence>
<dbReference type="AlphaFoldDB" id="F4QTY3"/>
<evidence type="ECO:0000313" key="8">
    <source>
        <dbReference type="EMBL" id="EGF89283.1"/>
    </source>
</evidence>
<dbReference type="eggNOG" id="COG2124">
    <property type="taxonomic scope" value="Bacteria"/>
</dbReference>
<dbReference type="SUPFAM" id="SSF48264">
    <property type="entry name" value="Cytochrome P450"/>
    <property type="match status" value="1"/>
</dbReference>
<evidence type="ECO:0000256" key="1">
    <source>
        <dbReference type="ARBA" id="ARBA00010617"/>
    </source>
</evidence>
<dbReference type="GO" id="GO:0004497">
    <property type="term" value="F:monooxygenase activity"/>
    <property type="evidence" value="ECO:0007669"/>
    <property type="project" value="UniProtKB-KW"/>
</dbReference>
<comment type="similarity">
    <text evidence="1">Belongs to the cytochrome P450 family.</text>
</comment>
<sequence length="414" mass="46552">MTPLPESQPDPGFEPLSDAFADDPYPTYARLRDHGAPWYFAGYDIWLLSRYEDVAAAAVHPACVRSPEAVMTPDEIAAQQVRDNWHNMPHHSRFVQFSLLNADGEVHQRLRRMIFNEFRTPSLQRLHAQTQVHVDRLIDTVIDAGAMDFIEDFAARVPGPVIGAFLGVPEEDCAPLRQWSDDIVQYFDIDRSDARKALAEKTTTEFYDYLLRLSDERRRRPQDDLISRLIARYDAGDLTEDAYISTCMLILMAGHGSTIDILGNGLAALFAHPDEQQRLSAGPSLMTTAVQEMFRYDAPLPFFHRFAAADFDLNGWHIRKGTKLGLLYGCANRDEAVFAHADCFDAGRAPNRHIAFASGPHVCLGNHLARMELDIVFSTLLRRLKDIAPAGESVRRRGLSVRGFEALPIAFRAA</sequence>
<dbReference type="GO" id="GO:0016705">
    <property type="term" value="F:oxidoreductase activity, acting on paired donors, with incorporation or reduction of molecular oxygen"/>
    <property type="evidence" value="ECO:0007669"/>
    <property type="project" value="InterPro"/>
</dbReference>
<dbReference type="GO" id="GO:0005506">
    <property type="term" value="F:iron ion binding"/>
    <property type="evidence" value="ECO:0007669"/>
    <property type="project" value="InterPro"/>
</dbReference>
<dbReference type="FunFam" id="1.10.630.10:FF:000018">
    <property type="entry name" value="Cytochrome P450 monooxygenase"/>
    <property type="match status" value="1"/>
</dbReference>
<evidence type="ECO:0000256" key="5">
    <source>
        <dbReference type="ARBA" id="ARBA00023004"/>
    </source>
</evidence>
<dbReference type="EMBL" id="GL883081">
    <property type="protein sequence ID" value="EGF89283.1"/>
    <property type="molecule type" value="Genomic_DNA"/>
</dbReference>
<dbReference type="Pfam" id="PF00067">
    <property type="entry name" value="p450"/>
    <property type="match status" value="1"/>
</dbReference>
<accession>F4QTY3</accession>
<dbReference type="HOGENOM" id="CLU_033716_2_0_5"/>
<dbReference type="Gene3D" id="1.10.630.10">
    <property type="entry name" value="Cytochrome P450"/>
    <property type="match status" value="1"/>
</dbReference>
<dbReference type="CDD" id="cd20625">
    <property type="entry name" value="CYP164-like"/>
    <property type="match status" value="1"/>
</dbReference>
<dbReference type="InterPro" id="IPR001128">
    <property type="entry name" value="Cyt_P450"/>
</dbReference>
<evidence type="ECO:0000256" key="2">
    <source>
        <dbReference type="ARBA" id="ARBA00022617"/>
    </source>
</evidence>
<proteinExistence type="inferred from homology"/>
<dbReference type="PANTHER" id="PTHR46696:SF1">
    <property type="entry name" value="CYTOCHROME P450 YJIB-RELATED"/>
    <property type="match status" value="1"/>
</dbReference>
<evidence type="ECO:0000313" key="9">
    <source>
        <dbReference type="Proteomes" id="UP000006512"/>
    </source>
</evidence>
<dbReference type="PANTHER" id="PTHR46696">
    <property type="entry name" value="P450, PUTATIVE (EUROFUNG)-RELATED"/>
    <property type="match status" value="1"/>
</dbReference>
<keyword evidence="3" id="KW-0479">Metal-binding</keyword>
<keyword evidence="5" id="KW-0408">Iron</keyword>
<dbReference type="OrthoDB" id="9801155at2"/>
<keyword evidence="2" id="KW-0349">Heme</keyword>
<dbReference type="InterPro" id="IPR036396">
    <property type="entry name" value="Cyt_P450_sf"/>
</dbReference>
<reference evidence="9" key="1">
    <citation type="submission" date="2011-03" db="EMBL/GenBank/DDBJ databases">
        <title>Draft genome sequence of Brevundimonas diminuta.</title>
        <authorList>
            <person name="Brown P.J.B."/>
            <person name="Buechlein A."/>
            <person name="Hemmerich C."/>
            <person name="Brun Y.V."/>
        </authorList>
    </citation>
    <scope>NUCLEOTIDE SEQUENCE [LARGE SCALE GENOMIC DNA]</scope>
    <source>
        <strain evidence="9">C19</strain>
    </source>
</reference>
<evidence type="ECO:0000256" key="3">
    <source>
        <dbReference type="ARBA" id="ARBA00022723"/>
    </source>
</evidence>
<dbReference type="Proteomes" id="UP000006512">
    <property type="component" value="Unassembled WGS sequence"/>
</dbReference>
<keyword evidence="6" id="KW-0503">Monooxygenase</keyword>
<dbReference type="PRINTS" id="PR00359">
    <property type="entry name" value="BP450"/>
</dbReference>
<dbReference type="RefSeq" id="WP_006275404.1">
    <property type="nucleotide sequence ID" value="NZ_GL883081.1"/>
</dbReference>
<gene>
    <name evidence="8" type="ORF">ABI_46310</name>
</gene>